<feature type="transmembrane region" description="Helical" evidence="6">
    <location>
        <begin position="572"/>
        <end position="594"/>
    </location>
</feature>
<dbReference type="GO" id="GO:0046873">
    <property type="term" value="F:metal ion transmembrane transporter activity"/>
    <property type="evidence" value="ECO:0007669"/>
    <property type="project" value="InterPro"/>
</dbReference>
<dbReference type="Proteomes" id="UP001303889">
    <property type="component" value="Unassembled WGS sequence"/>
</dbReference>
<keyword evidence="3 6" id="KW-1133">Transmembrane helix</keyword>
<evidence type="ECO:0000256" key="6">
    <source>
        <dbReference type="SAM" id="Phobius"/>
    </source>
</evidence>
<accession>A0AAN6RPF6</accession>
<name>A0AAN6RPF6_9PEZI</name>
<dbReference type="SUPFAM" id="SSF144083">
    <property type="entry name" value="Magnesium transport protein CorA, transmembrane region"/>
    <property type="match status" value="1"/>
</dbReference>
<evidence type="ECO:0000256" key="1">
    <source>
        <dbReference type="ARBA" id="ARBA00004141"/>
    </source>
</evidence>
<dbReference type="InterPro" id="IPR045863">
    <property type="entry name" value="CorA_TM1_TM2"/>
</dbReference>
<evidence type="ECO:0000313" key="7">
    <source>
        <dbReference type="EMBL" id="KAK3897618.1"/>
    </source>
</evidence>
<comment type="subcellular location">
    <subcellularLocation>
        <location evidence="1">Membrane</location>
        <topology evidence="1">Multi-pass membrane protein</topology>
    </subcellularLocation>
</comment>
<dbReference type="InterPro" id="IPR002523">
    <property type="entry name" value="MgTranspt_CorA/ZnTranspt_ZntB"/>
</dbReference>
<reference evidence="7" key="1">
    <citation type="journal article" date="2023" name="Mol. Phylogenet. Evol.">
        <title>Genome-scale phylogeny and comparative genomics of the fungal order Sordariales.</title>
        <authorList>
            <person name="Hensen N."/>
            <person name="Bonometti L."/>
            <person name="Westerberg I."/>
            <person name="Brannstrom I.O."/>
            <person name="Guillou S."/>
            <person name="Cros-Aarteil S."/>
            <person name="Calhoun S."/>
            <person name="Haridas S."/>
            <person name="Kuo A."/>
            <person name="Mondo S."/>
            <person name="Pangilinan J."/>
            <person name="Riley R."/>
            <person name="LaButti K."/>
            <person name="Andreopoulos B."/>
            <person name="Lipzen A."/>
            <person name="Chen C."/>
            <person name="Yan M."/>
            <person name="Daum C."/>
            <person name="Ng V."/>
            <person name="Clum A."/>
            <person name="Steindorff A."/>
            <person name="Ohm R.A."/>
            <person name="Martin F."/>
            <person name="Silar P."/>
            <person name="Natvig D.O."/>
            <person name="Lalanne C."/>
            <person name="Gautier V."/>
            <person name="Ament-Velasquez S.L."/>
            <person name="Kruys A."/>
            <person name="Hutchinson M.I."/>
            <person name="Powell A.J."/>
            <person name="Barry K."/>
            <person name="Miller A.N."/>
            <person name="Grigoriev I.V."/>
            <person name="Debuchy R."/>
            <person name="Gladieux P."/>
            <person name="Hiltunen Thoren M."/>
            <person name="Johannesson H."/>
        </authorList>
    </citation>
    <scope>NUCLEOTIDE SEQUENCE</scope>
    <source>
        <strain evidence="7">CBS 103.79</strain>
    </source>
</reference>
<dbReference type="AlphaFoldDB" id="A0AAN6RPF6"/>
<comment type="caution">
    <text evidence="7">The sequence shown here is derived from an EMBL/GenBank/DDBJ whole genome shotgun (WGS) entry which is preliminary data.</text>
</comment>
<keyword evidence="2 6" id="KW-0812">Transmembrane</keyword>
<keyword evidence="4 6" id="KW-0472">Membrane</keyword>
<evidence type="ECO:0000256" key="3">
    <source>
        <dbReference type="ARBA" id="ARBA00022989"/>
    </source>
</evidence>
<feature type="region of interest" description="Disordered" evidence="5">
    <location>
        <begin position="197"/>
        <end position="223"/>
    </location>
</feature>
<evidence type="ECO:0000256" key="5">
    <source>
        <dbReference type="SAM" id="MobiDB-lite"/>
    </source>
</evidence>
<organism evidence="7 8">
    <name type="scientific">Staphylotrichum tortipilum</name>
    <dbReference type="NCBI Taxonomy" id="2831512"/>
    <lineage>
        <taxon>Eukaryota</taxon>
        <taxon>Fungi</taxon>
        <taxon>Dikarya</taxon>
        <taxon>Ascomycota</taxon>
        <taxon>Pezizomycotina</taxon>
        <taxon>Sordariomycetes</taxon>
        <taxon>Sordariomycetidae</taxon>
        <taxon>Sordariales</taxon>
        <taxon>Chaetomiaceae</taxon>
        <taxon>Staphylotrichum</taxon>
    </lineage>
</organism>
<sequence length="683" mass="75934">MNTARVEEHLKSAEHYHELYLKSLRLVYEAQAANARLARVGSNDVTASPLLRAATSGPARSISEPSRRSTTESPPLKPASVFDGFVLSAEESCDFLPLTPSPLRVAEAKIPESSTPFSSTVSTILKPLPQLSFSEDDLVGHIRSIDESRQGTITALGEVWPKRNELDASNILASFDTGEGSRYESATYAVYEVGRDATPKPMQTPSHQGHQAGGDGDGDNHDPSVWRVLKDINSAGSAVGRMTILQEPSSLILAATHLTMQRTFDMDELFQHLVSTDGNKGKTTAYMSRAFEASPLRQRSFFFVFKYYTIVGEGLTPAAWQAFDDRPADRRSPDHIDITECSSVLALSLGGDPTGTVKAKSKRRTRTGVLYDTFGPWQLLSIQCFPDDEHSMRSEEGRKQLWNGPYAFLDALCVEYRDAAKRYTQVNEMITKLITPPNQFMFSPRLRDKLLFEDSHFTYSRRYFWAYNTLGVINEGINSMRAAYAGAFTKAFWAGRHTTLWPHPNPDSPEGVEYAARMDVLRQELEAAVDELRVTHDKNEVTRTEIRSLREQLFSGSSVKESRRGVEQGDNIKILTSVSMVFLPLTFVVGVFGITSLTIPPTDFRFPLTLTAVCVPFFLLIAILHQPRAATELFRRLWTLFITWLRRLVRGVVGVFDRSGLIPPGTVSGSGERRGVGGDDEGG</sequence>
<gene>
    <name evidence="7" type="ORF">C8A05DRAFT_38823</name>
</gene>
<keyword evidence="8" id="KW-1185">Reference proteome</keyword>
<proteinExistence type="predicted"/>
<dbReference type="Pfam" id="PF01544">
    <property type="entry name" value="CorA"/>
    <property type="match status" value="1"/>
</dbReference>
<evidence type="ECO:0000256" key="2">
    <source>
        <dbReference type="ARBA" id="ARBA00022692"/>
    </source>
</evidence>
<dbReference type="GO" id="GO:0016020">
    <property type="term" value="C:membrane"/>
    <property type="evidence" value="ECO:0007669"/>
    <property type="project" value="UniProtKB-SubCell"/>
</dbReference>
<dbReference type="Gene3D" id="1.20.58.340">
    <property type="entry name" value="Magnesium transport protein CorA, transmembrane region"/>
    <property type="match status" value="1"/>
</dbReference>
<protein>
    <submittedName>
        <fullName evidence="7">Uncharacterized protein</fullName>
    </submittedName>
</protein>
<evidence type="ECO:0000256" key="4">
    <source>
        <dbReference type="ARBA" id="ARBA00023136"/>
    </source>
</evidence>
<reference evidence="7" key="2">
    <citation type="submission" date="2023-05" db="EMBL/GenBank/DDBJ databases">
        <authorList>
            <consortium name="Lawrence Berkeley National Laboratory"/>
            <person name="Steindorff A."/>
            <person name="Hensen N."/>
            <person name="Bonometti L."/>
            <person name="Westerberg I."/>
            <person name="Brannstrom I.O."/>
            <person name="Guillou S."/>
            <person name="Cros-Aarteil S."/>
            <person name="Calhoun S."/>
            <person name="Haridas S."/>
            <person name="Kuo A."/>
            <person name="Mondo S."/>
            <person name="Pangilinan J."/>
            <person name="Riley R."/>
            <person name="Labutti K."/>
            <person name="Andreopoulos B."/>
            <person name="Lipzen A."/>
            <person name="Chen C."/>
            <person name="Yanf M."/>
            <person name="Daum C."/>
            <person name="Ng V."/>
            <person name="Clum A."/>
            <person name="Ohm R."/>
            <person name="Martin F."/>
            <person name="Silar P."/>
            <person name="Natvig D."/>
            <person name="Lalanne C."/>
            <person name="Gautier V."/>
            <person name="Ament-Velasquez S.L."/>
            <person name="Kruys A."/>
            <person name="Hutchinson M.I."/>
            <person name="Powell A.J."/>
            <person name="Barry K."/>
            <person name="Miller A.N."/>
            <person name="Grigoriev I.V."/>
            <person name="Debuchy R."/>
            <person name="Gladieux P."/>
            <person name="Thoren M.H."/>
            <person name="Johannesson H."/>
        </authorList>
    </citation>
    <scope>NUCLEOTIDE SEQUENCE</scope>
    <source>
        <strain evidence="7">CBS 103.79</strain>
    </source>
</reference>
<feature type="region of interest" description="Disordered" evidence="5">
    <location>
        <begin position="49"/>
        <end position="76"/>
    </location>
</feature>
<dbReference type="EMBL" id="MU856114">
    <property type="protein sequence ID" value="KAK3897618.1"/>
    <property type="molecule type" value="Genomic_DNA"/>
</dbReference>
<evidence type="ECO:0000313" key="8">
    <source>
        <dbReference type="Proteomes" id="UP001303889"/>
    </source>
</evidence>
<feature type="transmembrane region" description="Helical" evidence="6">
    <location>
        <begin position="606"/>
        <end position="625"/>
    </location>
</feature>